<comment type="caution">
    <text evidence="1">The sequence shown here is derived from an EMBL/GenBank/DDBJ whole genome shotgun (WGS) entry which is preliminary data.</text>
</comment>
<proteinExistence type="predicted"/>
<keyword evidence="2" id="KW-1185">Reference proteome</keyword>
<reference evidence="1" key="1">
    <citation type="submission" date="2022-10" db="EMBL/GenBank/DDBJ databases">
        <title>Culturing micro-colonial fungi from biological soil crusts in the Mojave desert and describing Neophaeococcomyces mojavensis, and introducing the new genera and species Taxawa tesnikishii.</title>
        <authorList>
            <person name="Kurbessoian T."/>
            <person name="Stajich J.E."/>
        </authorList>
    </citation>
    <scope>NUCLEOTIDE SEQUENCE</scope>
    <source>
        <strain evidence="1">JES_112</strain>
    </source>
</reference>
<dbReference type="EMBL" id="JAPDRQ010000001">
    <property type="protein sequence ID" value="KAJ9664792.1"/>
    <property type="molecule type" value="Genomic_DNA"/>
</dbReference>
<protein>
    <submittedName>
        <fullName evidence="1">Uncharacterized protein</fullName>
    </submittedName>
</protein>
<accession>A0ACC3AL43</accession>
<evidence type="ECO:0000313" key="2">
    <source>
        <dbReference type="Proteomes" id="UP001172386"/>
    </source>
</evidence>
<evidence type="ECO:0000313" key="1">
    <source>
        <dbReference type="EMBL" id="KAJ9664792.1"/>
    </source>
</evidence>
<gene>
    <name evidence="1" type="ORF">H2198_000138</name>
</gene>
<name>A0ACC3AL43_9EURO</name>
<sequence length="230" mass="26559">MTQWYNFYGHDDFEPEIKVGLYDRWLSLLRSGPTQAERVLVHTPMMDLAHERRFVVSETKQSMSHFEVEHSQRVEMTINHLDAYFVNNPSDQLEDSILREPKAPTGLAPMPPGSTFREIFPCAHRFLDTTMPPIEQVLESLSHIPVSAPSPADLQNETSLAVDDSENASDTLYEQWAETLREINKQSHGRPCKRPRQMRVVRVRKDILSHHVEKSHAKPQPKPVRRKTSD</sequence>
<dbReference type="Proteomes" id="UP001172386">
    <property type="component" value="Unassembled WGS sequence"/>
</dbReference>
<organism evidence="1 2">
    <name type="scientific">Neophaeococcomyces mojaviensis</name>
    <dbReference type="NCBI Taxonomy" id="3383035"/>
    <lineage>
        <taxon>Eukaryota</taxon>
        <taxon>Fungi</taxon>
        <taxon>Dikarya</taxon>
        <taxon>Ascomycota</taxon>
        <taxon>Pezizomycotina</taxon>
        <taxon>Eurotiomycetes</taxon>
        <taxon>Chaetothyriomycetidae</taxon>
        <taxon>Chaetothyriales</taxon>
        <taxon>Chaetothyriales incertae sedis</taxon>
        <taxon>Neophaeococcomyces</taxon>
    </lineage>
</organism>